<gene>
    <name evidence="7" type="ORF">KGMB01110_16930</name>
</gene>
<dbReference type="InterPro" id="IPR028082">
    <property type="entry name" value="Peripla_BP_I"/>
</dbReference>
<evidence type="ECO:0000313" key="8">
    <source>
        <dbReference type="Proteomes" id="UP000265643"/>
    </source>
</evidence>
<keyword evidence="8" id="KW-1185">Reference proteome</keyword>
<dbReference type="GO" id="GO:0030313">
    <property type="term" value="C:cell envelope"/>
    <property type="evidence" value="ECO:0007669"/>
    <property type="project" value="UniProtKB-SubCell"/>
</dbReference>
<feature type="region of interest" description="Disordered" evidence="4">
    <location>
        <begin position="26"/>
        <end position="49"/>
    </location>
</feature>
<name>A0A391P1S1_9FIRM</name>
<dbReference type="SUPFAM" id="SSF53822">
    <property type="entry name" value="Periplasmic binding protein-like I"/>
    <property type="match status" value="1"/>
</dbReference>
<dbReference type="Proteomes" id="UP000265643">
    <property type="component" value="Unassembled WGS sequence"/>
</dbReference>
<keyword evidence="3 5" id="KW-0732">Signal</keyword>
<dbReference type="PROSITE" id="PS51257">
    <property type="entry name" value="PROKAR_LIPOPROTEIN"/>
    <property type="match status" value="1"/>
</dbReference>
<dbReference type="Gene3D" id="3.40.50.2300">
    <property type="match status" value="2"/>
</dbReference>
<evidence type="ECO:0000259" key="6">
    <source>
        <dbReference type="Pfam" id="PF13407"/>
    </source>
</evidence>
<accession>A0A391P1S1</accession>
<evidence type="ECO:0000313" key="7">
    <source>
        <dbReference type="EMBL" id="GCA67257.1"/>
    </source>
</evidence>
<dbReference type="PANTHER" id="PTHR46847">
    <property type="entry name" value="D-ALLOSE-BINDING PERIPLASMIC PROTEIN-RELATED"/>
    <property type="match status" value="1"/>
</dbReference>
<feature type="signal peptide" evidence="5">
    <location>
        <begin position="1"/>
        <end position="19"/>
    </location>
</feature>
<sequence>MKKKIVAVMLATAMVFSLAACGGGKTDGSASGSDSKTEASAEEFNPDSAEDAMTIEELRDANGADVEVEAGLKLGVVEKSLSNEFWRTLQEGYEKAADNVASATGSDFDIDVEATTDESDETGQQTMAETLTSQGVNALMLSPISDSNLTAAVENAQDAGIPVVNVNDGLIASADYYVGPNAYQNGQLAAEWISNQLGDEGEVAIVIGMAKAFAARERTAGFKDWIEDNNSKLEVVAEQNADWDRQKAKELASTWIQQHPDLKAIFCNNDDMALGVVEAVKAENADILVVGVDGIGEAYDSIRDGGLDATVDSFPYYMAQVATEVTLRALAGQKIPSVVATPQALIDSTNVDKDAADIIGWTDASYVAK</sequence>
<dbReference type="EMBL" id="BHGK01000001">
    <property type="protein sequence ID" value="GCA67257.1"/>
    <property type="molecule type" value="Genomic_DNA"/>
</dbReference>
<reference evidence="8" key="1">
    <citation type="submission" date="2018-09" db="EMBL/GenBank/DDBJ databases">
        <title>Draft Genome Sequence of Mediterraneibacter sp. KCTC 15684.</title>
        <authorList>
            <person name="Kim J.S."/>
            <person name="Han K.I."/>
            <person name="Suh M.K."/>
            <person name="Lee K.C."/>
            <person name="Eom M.K."/>
            <person name="Lee J.H."/>
            <person name="Park S.H."/>
            <person name="Kang S.W."/>
            <person name="Park J.E."/>
            <person name="Oh B.S."/>
            <person name="Yu S.Y."/>
            <person name="Choi S.H."/>
            <person name="Lee D.H."/>
            <person name="Yoon H."/>
            <person name="Kim B."/>
            <person name="Yang S.J."/>
            <person name="Lee J.S."/>
        </authorList>
    </citation>
    <scope>NUCLEOTIDE SEQUENCE [LARGE SCALE GENOMIC DNA]</scope>
    <source>
        <strain evidence="8">KCTC 15684</strain>
    </source>
</reference>
<dbReference type="RefSeq" id="WP_117889440.1">
    <property type="nucleotide sequence ID" value="NZ_BHGK01000001.1"/>
</dbReference>
<evidence type="ECO:0000256" key="3">
    <source>
        <dbReference type="ARBA" id="ARBA00022729"/>
    </source>
</evidence>
<feature type="domain" description="Periplasmic binding protein" evidence="6">
    <location>
        <begin position="75"/>
        <end position="334"/>
    </location>
</feature>
<dbReference type="GO" id="GO:0030246">
    <property type="term" value="F:carbohydrate binding"/>
    <property type="evidence" value="ECO:0007669"/>
    <property type="project" value="UniProtKB-ARBA"/>
</dbReference>
<dbReference type="CDD" id="cd06320">
    <property type="entry name" value="PBP1_allose_binding"/>
    <property type="match status" value="1"/>
</dbReference>
<dbReference type="InterPro" id="IPR025997">
    <property type="entry name" value="SBP_2_dom"/>
</dbReference>
<comment type="subcellular location">
    <subcellularLocation>
        <location evidence="1">Cell envelope</location>
    </subcellularLocation>
</comment>
<protein>
    <submittedName>
        <fullName evidence="7">LacI family transcriptional regulator</fullName>
    </submittedName>
</protein>
<dbReference type="PANTHER" id="PTHR46847:SF1">
    <property type="entry name" value="D-ALLOSE-BINDING PERIPLASMIC PROTEIN-RELATED"/>
    <property type="match status" value="1"/>
</dbReference>
<dbReference type="Pfam" id="PF13407">
    <property type="entry name" value="Peripla_BP_4"/>
    <property type="match status" value="1"/>
</dbReference>
<evidence type="ECO:0000256" key="5">
    <source>
        <dbReference type="SAM" id="SignalP"/>
    </source>
</evidence>
<evidence type="ECO:0000256" key="2">
    <source>
        <dbReference type="ARBA" id="ARBA00007639"/>
    </source>
</evidence>
<dbReference type="AlphaFoldDB" id="A0A391P1S1"/>
<evidence type="ECO:0000256" key="1">
    <source>
        <dbReference type="ARBA" id="ARBA00004196"/>
    </source>
</evidence>
<proteinExistence type="inferred from homology"/>
<feature type="compositionally biased region" description="Acidic residues" evidence="4">
    <location>
        <begin position="40"/>
        <end position="49"/>
    </location>
</feature>
<feature type="chain" id="PRO_5017186633" evidence="5">
    <location>
        <begin position="20"/>
        <end position="369"/>
    </location>
</feature>
<evidence type="ECO:0000256" key="4">
    <source>
        <dbReference type="SAM" id="MobiDB-lite"/>
    </source>
</evidence>
<organism evidence="7 8">
    <name type="scientific">Mediterraneibacter butyricigenes</name>
    <dbReference type="NCBI Taxonomy" id="2316025"/>
    <lineage>
        <taxon>Bacteria</taxon>
        <taxon>Bacillati</taxon>
        <taxon>Bacillota</taxon>
        <taxon>Clostridia</taxon>
        <taxon>Lachnospirales</taxon>
        <taxon>Lachnospiraceae</taxon>
        <taxon>Mediterraneibacter</taxon>
    </lineage>
</organism>
<comment type="similarity">
    <text evidence="2">Belongs to the bacterial solute-binding protein 2 family.</text>
</comment>
<comment type="caution">
    <text evidence="7">The sequence shown here is derived from an EMBL/GenBank/DDBJ whole genome shotgun (WGS) entry which is preliminary data.</text>
</comment>